<keyword evidence="5 7" id="KW-1133">Transmembrane helix</keyword>
<dbReference type="Proteomes" id="UP000215563">
    <property type="component" value="Unassembled WGS sequence"/>
</dbReference>
<sequence>MFWTILGWILFGLIAGFIARALVPGKDDIGVLRTIVLGVVGSVVGGLLFGLLTVGFRGFQPAGWIGSVIGAVIVLVIYNKVTGRKSRPRA</sequence>
<comment type="caution">
    <text evidence="8">The sequence shown here is derived from an EMBL/GenBank/DDBJ whole genome shotgun (WGS) entry which is preliminary data.</text>
</comment>
<evidence type="ECO:0000256" key="2">
    <source>
        <dbReference type="ARBA" id="ARBA00011006"/>
    </source>
</evidence>
<feature type="transmembrane region" description="Helical" evidence="7">
    <location>
        <begin position="62"/>
        <end position="81"/>
    </location>
</feature>
<proteinExistence type="inferred from homology"/>
<evidence type="ECO:0000256" key="5">
    <source>
        <dbReference type="ARBA" id="ARBA00022989"/>
    </source>
</evidence>
<evidence type="ECO:0000256" key="3">
    <source>
        <dbReference type="ARBA" id="ARBA00022475"/>
    </source>
</evidence>
<name>A0A229RSL9_AMYAL</name>
<accession>A0A229RSL9</accession>
<evidence type="ECO:0000256" key="4">
    <source>
        <dbReference type="ARBA" id="ARBA00022692"/>
    </source>
</evidence>
<comment type="similarity">
    <text evidence="2">Belongs to the UPF0410 family.</text>
</comment>
<gene>
    <name evidence="8" type="ORF">CFP75_17970</name>
</gene>
<keyword evidence="4 7" id="KW-0812">Transmembrane</keyword>
<keyword evidence="9" id="KW-1185">Reference proteome</keyword>
<dbReference type="EMBL" id="NMQU01000047">
    <property type="protein sequence ID" value="OXM49658.1"/>
    <property type="molecule type" value="Genomic_DNA"/>
</dbReference>
<dbReference type="RefSeq" id="WP_020634755.1">
    <property type="nucleotide sequence ID" value="NZ_KB913032.1"/>
</dbReference>
<reference evidence="8 9" key="1">
    <citation type="submission" date="2017-07" db="EMBL/GenBank/DDBJ databases">
        <title>Amycolatopsis alba DSM 44262 Genome sequencing and assembly.</title>
        <authorList>
            <person name="Kaur N."/>
            <person name="Mayilraj S."/>
        </authorList>
    </citation>
    <scope>NUCLEOTIDE SEQUENCE [LARGE SCALE GENOMIC DNA]</scope>
    <source>
        <strain evidence="8 9">DSM 44262</strain>
    </source>
</reference>
<evidence type="ECO:0000313" key="8">
    <source>
        <dbReference type="EMBL" id="OXM49658.1"/>
    </source>
</evidence>
<dbReference type="InterPro" id="IPR007341">
    <property type="entry name" value="Transgly_assoc"/>
</dbReference>
<feature type="transmembrane region" description="Helical" evidence="7">
    <location>
        <begin position="6"/>
        <end position="23"/>
    </location>
</feature>
<evidence type="ECO:0000256" key="6">
    <source>
        <dbReference type="ARBA" id="ARBA00023136"/>
    </source>
</evidence>
<dbReference type="OrthoDB" id="5197368at2"/>
<dbReference type="PANTHER" id="PTHR33884">
    <property type="entry name" value="UPF0410 PROTEIN YMGE"/>
    <property type="match status" value="1"/>
</dbReference>
<dbReference type="PANTHER" id="PTHR33884:SF3">
    <property type="entry name" value="UPF0410 PROTEIN YMGE"/>
    <property type="match status" value="1"/>
</dbReference>
<dbReference type="AlphaFoldDB" id="A0A229RSL9"/>
<dbReference type="GO" id="GO:0005886">
    <property type="term" value="C:plasma membrane"/>
    <property type="evidence" value="ECO:0007669"/>
    <property type="project" value="UniProtKB-SubCell"/>
</dbReference>
<comment type="subcellular location">
    <subcellularLocation>
        <location evidence="1">Cell membrane</location>
        <topology evidence="1">Multi-pass membrane protein</topology>
    </subcellularLocation>
</comment>
<keyword evidence="6 7" id="KW-0472">Membrane</keyword>
<dbReference type="Pfam" id="PF04226">
    <property type="entry name" value="Transgly_assoc"/>
    <property type="match status" value="1"/>
</dbReference>
<organism evidence="8 9">
    <name type="scientific">Amycolatopsis alba DSM 44262</name>
    <dbReference type="NCBI Taxonomy" id="1125972"/>
    <lineage>
        <taxon>Bacteria</taxon>
        <taxon>Bacillati</taxon>
        <taxon>Actinomycetota</taxon>
        <taxon>Actinomycetes</taxon>
        <taxon>Pseudonocardiales</taxon>
        <taxon>Pseudonocardiaceae</taxon>
        <taxon>Amycolatopsis</taxon>
    </lineage>
</organism>
<feature type="transmembrane region" description="Helical" evidence="7">
    <location>
        <begin position="35"/>
        <end position="56"/>
    </location>
</feature>
<evidence type="ECO:0000256" key="7">
    <source>
        <dbReference type="SAM" id="Phobius"/>
    </source>
</evidence>
<protein>
    <submittedName>
        <fullName evidence="8">GlsB/YeaQ/YmgE family stress response membrane protein</fullName>
    </submittedName>
</protein>
<keyword evidence="3" id="KW-1003">Cell membrane</keyword>
<evidence type="ECO:0000313" key="9">
    <source>
        <dbReference type="Proteomes" id="UP000215563"/>
    </source>
</evidence>
<evidence type="ECO:0000256" key="1">
    <source>
        <dbReference type="ARBA" id="ARBA00004651"/>
    </source>
</evidence>